<name>A0A128A1U5_9ARCH</name>
<organism evidence="1 2">
    <name type="scientific">Nitrosotalea devaniterrae</name>
    <dbReference type="NCBI Taxonomy" id="1078905"/>
    <lineage>
        <taxon>Archaea</taxon>
        <taxon>Nitrososphaerota</taxon>
        <taxon>Nitrososphaeria</taxon>
        <taxon>Nitrosotaleales</taxon>
        <taxon>Nitrosotaleaceae</taxon>
        <taxon>Nitrosotalea</taxon>
    </lineage>
</organism>
<protein>
    <submittedName>
        <fullName evidence="1">Uncharacterized protein</fullName>
    </submittedName>
</protein>
<dbReference type="AlphaFoldDB" id="A0A128A1U5"/>
<dbReference type="KEGG" id="ndv:NDEV_0568"/>
<keyword evidence="2" id="KW-1185">Reference proteome</keyword>
<evidence type="ECO:0000313" key="1">
    <source>
        <dbReference type="EMBL" id="CUR51333.1"/>
    </source>
</evidence>
<reference evidence="2" key="1">
    <citation type="submission" date="2015-10" db="EMBL/GenBank/DDBJ databases">
        <authorList>
            <person name="Lehtovirta-Morley L.E."/>
            <person name="Vieille C."/>
        </authorList>
    </citation>
    <scope>NUCLEOTIDE SEQUENCE [LARGE SCALE GENOMIC DNA]</scope>
</reference>
<dbReference type="Proteomes" id="UP000196239">
    <property type="component" value="Chromosome 1"/>
</dbReference>
<accession>A0A128A1U5</accession>
<sequence>MEKNVQHMSDILNISDKYGGKPWKVIASNFG</sequence>
<gene>
    <name evidence="1" type="ORF">NDEV_0568</name>
</gene>
<evidence type="ECO:0000313" key="2">
    <source>
        <dbReference type="Proteomes" id="UP000196239"/>
    </source>
</evidence>
<dbReference type="EMBL" id="LN890280">
    <property type="protein sequence ID" value="CUR51333.1"/>
    <property type="molecule type" value="Genomic_DNA"/>
</dbReference>
<proteinExistence type="predicted"/>